<dbReference type="PANTHER" id="PTHR32305:SF15">
    <property type="entry name" value="PROTEIN RHSA-RELATED"/>
    <property type="match status" value="1"/>
</dbReference>
<feature type="region of interest" description="Disordered" evidence="1">
    <location>
        <begin position="243"/>
        <end position="263"/>
    </location>
</feature>
<dbReference type="InterPro" id="IPR050708">
    <property type="entry name" value="T6SS_VgrG/RHS"/>
</dbReference>
<evidence type="ECO:0000256" key="1">
    <source>
        <dbReference type="SAM" id="MobiDB-lite"/>
    </source>
</evidence>
<evidence type="ECO:0000313" key="3">
    <source>
        <dbReference type="Proteomes" id="UP000177169"/>
    </source>
</evidence>
<evidence type="ECO:0000313" key="2">
    <source>
        <dbReference type="EMBL" id="OGM34105.1"/>
    </source>
</evidence>
<organism evidence="2 3">
    <name type="scientific">Candidatus Woesebacteria bacterium RIFCSPHIGHO2_02_FULL_39_13</name>
    <dbReference type="NCBI Taxonomy" id="1802505"/>
    <lineage>
        <taxon>Bacteria</taxon>
        <taxon>Candidatus Woeseibacteriota</taxon>
    </lineage>
</organism>
<accession>A0A1F7Z5S4</accession>
<sequence>MQTAHSAKSYPKTTFDFKLIFSLSAFLLLVLNTNLVVPFNYSRSIKLLPDTPQPKVLSSQVLQAQVAGSVNFLYDGGGQRIYKGVNGGEHTYYISPGIEVEISPQGSVTYRKNYYFSGKLVAVKDNLTGSEQVNYLHQDHLGSTSLVTSNTGQVVSQQVYFPYGSTRTTNGTLPTERAYTGQISDTDLTGLYYYNARYYNPQIAKFTQADSQGDTLNKYTYVGNNPIIFTDPSGNMLDAGDGGGVANSRRRTRGPLSRPTRGGARTLTTCVNCHERMVPLRDSYTGVTDIISHSPNLQDALEYLDSGFANQLTVSPITLSNKKFDVRATLLHLLCGSFCYNYITNRIYMEEGDFVLDSLAEINTVIQQVVPEYELNEDLAFLHEARHFWQYNYDVDSSFIEGIAREAVRTGLLLDAVLEEDYKLNIEEGAVLPIRPHTIVSANEVYWDNPNEIDAIIAETMLNRSTSQEFKTNYPRIWNFMLSKPGYFNNDIYKQFLYNFMYKQNRIRKIK</sequence>
<dbReference type="Gene3D" id="2.180.10.10">
    <property type="entry name" value="RHS repeat-associated core"/>
    <property type="match status" value="1"/>
</dbReference>
<reference evidence="2 3" key="1">
    <citation type="journal article" date="2016" name="Nat. Commun.">
        <title>Thousands of microbial genomes shed light on interconnected biogeochemical processes in an aquifer system.</title>
        <authorList>
            <person name="Anantharaman K."/>
            <person name="Brown C.T."/>
            <person name="Hug L.A."/>
            <person name="Sharon I."/>
            <person name="Castelle C.J."/>
            <person name="Probst A.J."/>
            <person name="Thomas B.C."/>
            <person name="Singh A."/>
            <person name="Wilkins M.J."/>
            <person name="Karaoz U."/>
            <person name="Brodie E.L."/>
            <person name="Williams K.H."/>
            <person name="Hubbard S.S."/>
            <person name="Banfield J.F."/>
        </authorList>
    </citation>
    <scope>NUCLEOTIDE SEQUENCE [LARGE SCALE GENOMIC DNA]</scope>
</reference>
<dbReference type="STRING" id="1802505.A3D01_00015"/>
<comment type="caution">
    <text evidence="2">The sequence shown here is derived from an EMBL/GenBank/DDBJ whole genome shotgun (WGS) entry which is preliminary data.</text>
</comment>
<dbReference type="NCBIfam" id="TIGR03696">
    <property type="entry name" value="Rhs_assc_core"/>
    <property type="match status" value="1"/>
</dbReference>
<proteinExistence type="predicted"/>
<dbReference type="PANTHER" id="PTHR32305">
    <property type="match status" value="1"/>
</dbReference>
<protein>
    <recommendedName>
        <fullName evidence="4">RHS repeat-associated core domain-containing protein</fullName>
    </recommendedName>
</protein>
<dbReference type="Proteomes" id="UP000177169">
    <property type="component" value="Unassembled WGS sequence"/>
</dbReference>
<gene>
    <name evidence="2" type="ORF">A3D01_00015</name>
</gene>
<name>A0A1F7Z5S4_9BACT</name>
<dbReference type="AlphaFoldDB" id="A0A1F7Z5S4"/>
<dbReference type="InterPro" id="IPR022385">
    <property type="entry name" value="Rhs_assc_core"/>
</dbReference>
<dbReference type="EMBL" id="MGGR01000009">
    <property type="protein sequence ID" value="OGM34105.1"/>
    <property type="molecule type" value="Genomic_DNA"/>
</dbReference>
<evidence type="ECO:0008006" key="4">
    <source>
        <dbReference type="Google" id="ProtNLM"/>
    </source>
</evidence>